<evidence type="ECO:0000313" key="2">
    <source>
        <dbReference type="Proteomes" id="UP000613193"/>
    </source>
</evidence>
<keyword evidence="2" id="KW-1185">Reference proteome</keyword>
<organism evidence="1 2">
    <name type="scientific">Mucilaginibacter segetis</name>
    <dbReference type="NCBI Taxonomy" id="2793071"/>
    <lineage>
        <taxon>Bacteria</taxon>
        <taxon>Pseudomonadati</taxon>
        <taxon>Bacteroidota</taxon>
        <taxon>Sphingobacteriia</taxon>
        <taxon>Sphingobacteriales</taxon>
        <taxon>Sphingobacteriaceae</taxon>
        <taxon>Mucilaginibacter</taxon>
    </lineage>
</organism>
<name>A0A934PSL5_9SPHI</name>
<dbReference type="EMBL" id="JAEHFW010000002">
    <property type="protein sequence ID" value="MBK0380043.1"/>
    <property type="molecule type" value="Genomic_DNA"/>
</dbReference>
<protein>
    <submittedName>
        <fullName evidence="1">Uncharacterized protein</fullName>
    </submittedName>
</protein>
<sequence length="71" mass="7942">MARRFRPFPFVASDQVQLIINQPFSDPGYGIGINITLEFLTGLKQPTVPYLLCAAISLSGHLRRQQVKKAL</sequence>
<reference evidence="1" key="1">
    <citation type="submission" date="2020-12" db="EMBL/GenBank/DDBJ databases">
        <title>Bacterial novel species Mucilaginibacter sp. SD-g isolated from soil.</title>
        <authorList>
            <person name="Jung H.-Y."/>
        </authorList>
    </citation>
    <scope>NUCLEOTIDE SEQUENCE</scope>
    <source>
        <strain evidence="1">SD-g</strain>
    </source>
</reference>
<dbReference type="AlphaFoldDB" id="A0A934PSL5"/>
<evidence type="ECO:0000313" key="1">
    <source>
        <dbReference type="EMBL" id="MBK0380043.1"/>
    </source>
</evidence>
<comment type="caution">
    <text evidence="1">The sequence shown here is derived from an EMBL/GenBank/DDBJ whole genome shotgun (WGS) entry which is preliminary data.</text>
</comment>
<dbReference type="Proteomes" id="UP000613193">
    <property type="component" value="Unassembled WGS sequence"/>
</dbReference>
<dbReference type="RefSeq" id="WP_200066575.1">
    <property type="nucleotide sequence ID" value="NZ_JAEHFW010000002.1"/>
</dbReference>
<gene>
    <name evidence="1" type="ORF">I5M19_12035</name>
</gene>
<accession>A0A934PSL5</accession>
<proteinExistence type="predicted"/>